<dbReference type="AlphaFoldDB" id="A0A7G5ILS9"/>
<evidence type="ECO:0000313" key="3">
    <source>
        <dbReference type="EMBL" id="QMW24321.1"/>
    </source>
</evidence>
<feature type="signal peptide" evidence="1">
    <location>
        <begin position="1"/>
        <end position="26"/>
    </location>
</feature>
<evidence type="ECO:0000256" key="1">
    <source>
        <dbReference type="SAM" id="SignalP"/>
    </source>
</evidence>
<reference evidence="3 4" key="1">
    <citation type="submission" date="2020-07" db="EMBL/GenBank/DDBJ databases">
        <title>Complete genome sequence for Sandaracinobacter sp. M6.</title>
        <authorList>
            <person name="Tang Y."/>
            <person name="Liu Q."/>
            <person name="Guo Z."/>
            <person name="Lei P."/>
            <person name="Huang B."/>
        </authorList>
    </citation>
    <scope>NUCLEOTIDE SEQUENCE [LARGE SCALE GENOMIC DNA]</scope>
    <source>
        <strain evidence="3 4">M6</strain>
    </source>
</reference>
<gene>
    <name evidence="3" type="ORF">H3309_07680</name>
</gene>
<proteinExistence type="predicted"/>
<feature type="chain" id="PRO_5028856919" evidence="1">
    <location>
        <begin position="27"/>
        <end position="276"/>
    </location>
</feature>
<dbReference type="PANTHER" id="PTHR43130:SF2">
    <property type="entry name" value="DJ-1_PFPI DOMAIN-CONTAINING PROTEIN"/>
    <property type="match status" value="1"/>
</dbReference>
<organism evidence="3 4">
    <name type="scientific">Sandaracinobacteroides saxicola</name>
    <dbReference type="NCBI Taxonomy" id="2759707"/>
    <lineage>
        <taxon>Bacteria</taxon>
        <taxon>Pseudomonadati</taxon>
        <taxon>Pseudomonadota</taxon>
        <taxon>Alphaproteobacteria</taxon>
        <taxon>Sphingomonadales</taxon>
        <taxon>Sphingosinicellaceae</taxon>
        <taxon>Sandaracinobacteroides</taxon>
    </lineage>
</organism>
<dbReference type="InterPro" id="IPR052158">
    <property type="entry name" value="INH-QAR"/>
</dbReference>
<accession>A0A7G5ILS9</accession>
<keyword evidence="4" id="KW-1185">Reference proteome</keyword>
<dbReference type="RefSeq" id="WP_182298169.1">
    <property type="nucleotide sequence ID" value="NZ_CP059851.1"/>
</dbReference>
<dbReference type="InterPro" id="IPR002818">
    <property type="entry name" value="DJ-1/PfpI"/>
</dbReference>
<dbReference type="Pfam" id="PF01965">
    <property type="entry name" value="DJ-1_PfpI"/>
    <property type="match status" value="1"/>
</dbReference>
<dbReference type="InterPro" id="IPR029062">
    <property type="entry name" value="Class_I_gatase-like"/>
</dbReference>
<dbReference type="SUPFAM" id="SSF52317">
    <property type="entry name" value="Class I glutamine amidotransferase-like"/>
    <property type="match status" value="1"/>
</dbReference>
<dbReference type="EMBL" id="CP059851">
    <property type="protein sequence ID" value="QMW24321.1"/>
    <property type="molecule type" value="Genomic_DNA"/>
</dbReference>
<dbReference type="GO" id="GO:0006355">
    <property type="term" value="P:regulation of DNA-templated transcription"/>
    <property type="evidence" value="ECO:0007669"/>
    <property type="project" value="TreeGrafter"/>
</dbReference>
<name>A0A7G5ILS9_9SPHN</name>
<keyword evidence="1" id="KW-0732">Signal</keyword>
<evidence type="ECO:0000313" key="4">
    <source>
        <dbReference type="Proteomes" id="UP000515292"/>
    </source>
</evidence>
<evidence type="ECO:0000259" key="2">
    <source>
        <dbReference type="Pfam" id="PF01965"/>
    </source>
</evidence>
<dbReference type="CDD" id="cd03139">
    <property type="entry name" value="GATase1_PfpI_2"/>
    <property type="match status" value="1"/>
</dbReference>
<dbReference type="KEGG" id="sand:H3309_07680"/>
<dbReference type="Proteomes" id="UP000515292">
    <property type="component" value="Chromosome"/>
</dbReference>
<protein>
    <submittedName>
        <fullName evidence="3">DJ-1/PfpI family protein</fullName>
    </submittedName>
</protein>
<dbReference type="Gene3D" id="3.40.50.880">
    <property type="match status" value="1"/>
</dbReference>
<sequence length="276" mass="28643">MHSLDRRAFAGLAALLPLLASARASAANPPVNPTEHMGADAHARLMAIPGLKMHGKEQLAMLLYPGFTALDLVGPHYFFACMMGAKVHLVTTEPTLAPVVSDLGLAIQPTVTLADAPEALDLAFVPGGTIGTLATMKNPAALAWLQKLAARGTRMTSVCTGSLVLAKAGLLKGRRATCHWAGLSELARFGAIPVAERVVHDGPVTTGAGVSAGLDFALAIVGELRGQAYAQALMLQAEYAPQPPFPGGTLATTDPALREAMQAMLQPFATQVRALA</sequence>
<feature type="domain" description="DJ-1/PfpI" evidence="2">
    <location>
        <begin position="60"/>
        <end position="221"/>
    </location>
</feature>
<dbReference type="PANTHER" id="PTHR43130">
    <property type="entry name" value="ARAC-FAMILY TRANSCRIPTIONAL REGULATOR"/>
    <property type="match status" value="1"/>
</dbReference>